<dbReference type="SUPFAM" id="SSF53335">
    <property type="entry name" value="S-adenosyl-L-methionine-dependent methyltransferases"/>
    <property type="match status" value="1"/>
</dbReference>
<dbReference type="Pfam" id="PF06962">
    <property type="entry name" value="rRNA_methylase"/>
    <property type="match status" value="1"/>
</dbReference>
<comment type="caution">
    <text evidence="1">The sequence shown here is derived from an EMBL/GenBank/DDBJ whole genome shotgun (WGS) entry which is preliminary data.</text>
</comment>
<dbReference type="Gene3D" id="3.40.50.150">
    <property type="entry name" value="Vaccinia Virus protein VP39"/>
    <property type="match status" value="1"/>
</dbReference>
<dbReference type="PANTHER" id="PTHR35276:SF1">
    <property type="entry name" value="TRNA (MNM(5)S(2)U34)-METHYLTRANSFERASE, CHLOROPLASTIC"/>
    <property type="match status" value="1"/>
</dbReference>
<dbReference type="PATRIC" id="fig|520762.4.peg.930"/>
<protein>
    <submittedName>
        <fullName evidence="1">Uncharacterized protein</fullName>
    </submittedName>
</protein>
<dbReference type="InterPro" id="IPR010719">
    <property type="entry name" value="MnmM_MeTrfase"/>
</dbReference>
<dbReference type="CDD" id="cd02440">
    <property type="entry name" value="AdoMet_MTases"/>
    <property type="match status" value="1"/>
</dbReference>
<sequence length="190" mass="21290">MMGAKYLTKATNLAKHIISAVVQEGDTVIDATMGNGNDTLYLRKMVGNTGKVIAFDIQEKAIENTKKLLQSFHMADAVELIHDGHENMDLYVFQEVSAVMFNLGYLPKGDHHIVTKPDTTIIAIEKALSLLKRNGIITIAVYHGHEEGMIEKDQVLAYATTLDQNQFHVLRLDFINQKNNPPFLLVIEKK</sequence>
<dbReference type="Proteomes" id="UP000070456">
    <property type="component" value="Unassembled WGS sequence"/>
</dbReference>
<dbReference type="PANTHER" id="PTHR35276">
    <property type="entry name" value="S-ADENOSYL-L-METHIONINE-DEPENDENT METHYLTRANSFERASES SUPERFAMILY PROTEIN"/>
    <property type="match status" value="1"/>
</dbReference>
<accession>A0A140L8G8</accession>
<reference evidence="1 2" key="1">
    <citation type="submission" date="2015-12" db="EMBL/GenBank/DDBJ databases">
        <title>Draft genome sequence of the thermoanaerobe Thermotalea metallivorans, an isolate from the runoff channel of the Great Artesian Basin, Australia.</title>
        <authorList>
            <person name="Patel B.K."/>
        </authorList>
    </citation>
    <scope>NUCLEOTIDE SEQUENCE [LARGE SCALE GENOMIC DNA]</scope>
    <source>
        <strain evidence="1 2">B2-1</strain>
    </source>
</reference>
<evidence type="ECO:0000313" key="2">
    <source>
        <dbReference type="Proteomes" id="UP000070456"/>
    </source>
</evidence>
<dbReference type="EMBL" id="LOEE01000021">
    <property type="protein sequence ID" value="KXG76843.1"/>
    <property type="molecule type" value="Genomic_DNA"/>
</dbReference>
<proteinExistence type="predicted"/>
<gene>
    <name evidence="1" type="ORF">AN619_08350</name>
</gene>
<dbReference type="AlphaFoldDB" id="A0A140L8G8"/>
<dbReference type="InterPro" id="IPR029063">
    <property type="entry name" value="SAM-dependent_MTases_sf"/>
</dbReference>
<name>A0A140L8G8_9FIRM</name>
<evidence type="ECO:0000313" key="1">
    <source>
        <dbReference type="EMBL" id="KXG76843.1"/>
    </source>
</evidence>
<dbReference type="STRING" id="520762.AN619_08350"/>
<dbReference type="OrthoDB" id="9792989at2"/>
<organism evidence="1 2">
    <name type="scientific">Thermotalea metallivorans</name>
    <dbReference type="NCBI Taxonomy" id="520762"/>
    <lineage>
        <taxon>Bacteria</taxon>
        <taxon>Bacillati</taxon>
        <taxon>Bacillota</taxon>
        <taxon>Clostridia</taxon>
        <taxon>Peptostreptococcales</taxon>
        <taxon>Thermotaleaceae</taxon>
        <taxon>Thermotalea</taxon>
    </lineage>
</organism>
<keyword evidence="2" id="KW-1185">Reference proteome</keyword>